<dbReference type="SMART" id="SM00703">
    <property type="entry name" value="NRF"/>
    <property type="match status" value="1"/>
</dbReference>
<sequence>MQKLQIILLILAQTASTAHAHYSIHREGGKVSWEFPKSHTPTYRERLAFASQVFSQSGNSRRSGHKYQHLDSDVELEVTEDLMKIIGGIERLHSSLSSARRHGSGFPDGFSGAHGAHGANEARVMVDSLKASLHALADIGAVSSSCVNDTGYLITSMVQGEAWALGFLDATGKPGPGLSKFRVNFVGDYDLCRDLVSNGSAAVFRGNYVTWSVSLGPVSPASLFPSLMIKLGACMPDTCSDDENTLFLSEAVQLLGLNGTLMVQKAESHTPHREATAATVVAIVILCVLGMLMIAGTFYDVVYCQWPRWREQWMAEEAEKSINTFMSNGGSTVADPSSSNHTQGRVDDDEPLILKNDTSVQNPNSTGLTPGKLVKALLAFSVYTNGSKVLNTTHTKGSITCIHGIRFFSMSWVILGHTFAFSLSAASNVSTLVPTLFSRWTFDGIANAYVSVDSFFTLSGLLVSYLTVTEMKKRGWRLNWALFYFHRFWRLTPPYMLAIVLVLGLQRFCGQGPLWETVQPADKVFCEKYWWTNLLYINNLVYTDKVCFGHSWYLANDMQFFVLSPLMIIPFYFNGFLGVFSCGIFFLAHVITTASLSVHNKWGATLYTGGDALSYFTHYYEAPWCRIGPYIVGILTGYLLATKRDRIKLTWLTATIGWLLATAVALAIVYGLRGDIGGKHITSVGVAALYNALARSAWGACLCWVIVACTTGWGGFVNSFLSWSPFVVLGRLTYMSYLIHLSLIAIICGNEQALFYATSLNLAMMFISIMVATYGISFFLMLALESPMIGLEKVFLPQHKKDK</sequence>
<keyword evidence="1" id="KW-1133">Transmembrane helix</keyword>
<dbReference type="InterPro" id="IPR002656">
    <property type="entry name" value="Acyl_transf_3_dom"/>
</dbReference>
<feature type="transmembrane region" description="Helical" evidence="1">
    <location>
        <begin position="446"/>
        <end position="468"/>
    </location>
</feature>
<evidence type="ECO:0000313" key="5">
    <source>
        <dbReference type="Proteomes" id="UP000271974"/>
    </source>
</evidence>
<proteinExistence type="predicted"/>
<keyword evidence="1" id="KW-0472">Membrane</keyword>
<feature type="signal peptide" evidence="2">
    <location>
        <begin position="1"/>
        <end position="20"/>
    </location>
</feature>
<feature type="transmembrane region" description="Helical" evidence="1">
    <location>
        <begin position="737"/>
        <end position="757"/>
    </location>
</feature>
<feature type="transmembrane region" description="Helical" evidence="1">
    <location>
        <begin position="692"/>
        <end position="716"/>
    </location>
</feature>
<feature type="transmembrane region" description="Helical" evidence="1">
    <location>
        <begin position="763"/>
        <end position="784"/>
    </location>
</feature>
<feature type="chain" id="PRO_5019454595" description="Nose resistant-to-fluoxetine protein N-terminal domain-containing protein" evidence="2">
    <location>
        <begin position="21"/>
        <end position="803"/>
    </location>
</feature>
<keyword evidence="1" id="KW-0812">Transmembrane</keyword>
<dbReference type="InterPro" id="IPR052728">
    <property type="entry name" value="O2_lipid_transport_reg"/>
</dbReference>
<gene>
    <name evidence="4" type="ORF">EGW08_018323</name>
</gene>
<evidence type="ECO:0000259" key="3">
    <source>
        <dbReference type="SMART" id="SM00703"/>
    </source>
</evidence>
<dbReference type="Proteomes" id="UP000271974">
    <property type="component" value="Unassembled WGS sequence"/>
</dbReference>
<evidence type="ECO:0000256" key="1">
    <source>
        <dbReference type="SAM" id="Phobius"/>
    </source>
</evidence>
<feature type="domain" description="Nose resistant-to-fluoxetine protein N-terminal" evidence="3">
    <location>
        <begin position="143"/>
        <end position="270"/>
    </location>
</feature>
<feature type="transmembrane region" description="Helical" evidence="1">
    <location>
        <begin position="571"/>
        <end position="591"/>
    </location>
</feature>
<dbReference type="PANTHER" id="PTHR11161">
    <property type="entry name" value="O-ACYLTRANSFERASE"/>
    <property type="match status" value="1"/>
</dbReference>
<keyword evidence="2" id="KW-0732">Signal</keyword>
<dbReference type="GO" id="GO:0016747">
    <property type="term" value="F:acyltransferase activity, transferring groups other than amino-acyl groups"/>
    <property type="evidence" value="ECO:0007669"/>
    <property type="project" value="InterPro"/>
</dbReference>
<accession>A0A433SXC1</accession>
<keyword evidence="5" id="KW-1185">Reference proteome</keyword>
<dbReference type="EMBL" id="RQTK01000886">
    <property type="protein sequence ID" value="RUS73918.1"/>
    <property type="molecule type" value="Genomic_DNA"/>
</dbReference>
<name>A0A433SXC1_ELYCH</name>
<dbReference type="AlphaFoldDB" id="A0A433SXC1"/>
<organism evidence="4 5">
    <name type="scientific">Elysia chlorotica</name>
    <name type="common">Eastern emerald elysia</name>
    <name type="synonym">Sea slug</name>
    <dbReference type="NCBI Taxonomy" id="188477"/>
    <lineage>
        <taxon>Eukaryota</taxon>
        <taxon>Metazoa</taxon>
        <taxon>Spiralia</taxon>
        <taxon>Lophotrochozoa</taxon>
        <taxon>Mollusca</taxon>
        <taxon>Gastropoda</taxon>
        <taxon>Heterobranchia</taxon>
        <taxon>Euthyneura</taxon>
        <taxon>Panpulmonata</taxon>
        <taxon>Sacoglossa</taxon>
        <taxon>Placobranchoidea</taxon>
        <taxon>Plakobranchidae</taxon>
        <taxon>Elysia</taxon>
    </lineage>
</organism>
<protein>
    <recommendedName>
        <fullName evidence="3">Nose resistant-to-fluoxetine protein N-terminal domain-containing protein</fullName>
    </recommendedName>
</protein>
<dbReference type="InterPro" id="IPR006621">
    <property type="entry name" value="Nose-resist-to-fluoxetine_N"/>
</dbReference>
<feature type="transmembrane region" description="Helical" evidence="1">
    <location>
        <begin position="649"/>
        <end position="672"/>
    </location>
</feature>
<feature type="transmembrane region" description="Helical" evidence="1">
    <location>
        <begin position="277"/>
        <end position="302"/>
    </location>
</feature>
<dbReference type="Pfam" id="PF20146">
    <property type="entry name" value="NRF"/>
    <property type="match status" value="1"/>
</dbReference>
<feature type="transmembrane region" description="Helical" evidence="1">
    <location>
        <begin position="488"/>
        <end position="508"/>
    </location>
</feature>
<dbReference type="PANTHER" id="PTHR11161:SF0">
    <property type="entry name" value="O-ACYLTRANSFERASE LIKE PROTEIN"/>
    <property type="match status" value="1"/>
</dbReference>
<reference evidence="4 5" key="1">
    <citation type="submission" date="2019-01" db="EMBL/GenBank/DDBJ databases">
        <title>A draft genome assembly of the solar-powered sea slug Elysia chlorotica.</title>
        <authorList>
            <person name="Cai H."/>
            <person name="Li Q."/>
            <person name="Fang X."/>
            <person name="Li J."/>
            <person name="Curtis N.E."/>
            <person name="Altenburger A."/>
            <person name="Shibata T."/>
            <person name="Feng M."/>
            <person name="Maeda T."/>
            <person name="Schwartz J.A."/>
            <person name="Shigenobu S."/>
            <person name="Lundholm N."/>
            <person name="Nishiyama T."/>
            <person name="Yang H."/>
            <person name="Hasebe M."/>
            <person name="Li S."/>
            <person name="Pierce S.K."/>
            <person name="Wang J."/>
        </authorList>
    </citation>
    <scope>NUCLEOTIDE SEQUENCE [LARGE SCALE GENOMIC DNA]</scope>
    <source>
        <strain evidence="4">EC2010</strain>
        <tissue evidence="4">Whole organism of an adult</tissue>
    </source>
</reference>
<evidence type="ECO:0000256" key="2">
    <source>
        <dbReference type="SAM" id="SignalP"/>
    </source>
</evidence>
<dbReference type="OrthoDB" id="207378at2759"/>
<comment type="caution">
    <text evidence="4">The sequence shown here is derived from an EMBL/GenBank/DDBJ whole genome shotgun (WGS) entry which is preliminary data.</text>
</comment>
<feature type="transmembrane region" description="Helical" evidence="1">
    <location>
        <begin position="405"/>
        <end position="426"/>
    </location>
</feature>
<evidence type="ECO:0000313" key="4">
    <source>
        <dbReference type="EMBL" id="RUS73918.1"/>
    </source>
</evidence>
<dbReference type="Pfam" id="PF01757">
    <property type="entry name" value="Acyl_transf_3"/>
    <property type="match status" value="1"/>
</dbReference>